<keyword evidence="2" id="KW-1185">Reference proteome</keyword>
<protein>
    <recommendedName>
        <fullName evidence="3">Fungal N-terminal domain-containing protein</fullName>
    </recommendedName>
</protein>
<gene>
    <name evidence="1" type="ORF">EDB81DRAFT_226028</name>
</gene>
<evidence type="ECO:0000313" key="1">
    <source>
        <dbReference type="EMBL" id="KAH7123048.1"/>
    </source>
</evidence>
<dbReference type="AlphaFoldDB" id="A0A9P9II89"/>
<comment type="caution">
    <text evidence="1">The sequence shown here is derived from an EMBL/GenBank/DDBJ whole genome shotgun (WGS) entry which is preliminary data.</text>
</comment>
<accession>A0A9P9II89</accession>
<evidence type="ECO:0000313" key="2">
    <source>
        <dbReference type="Proteomes" id="UP000738349"/>
    </source>
</evidence>
<sequence length="629" mass="68551">MDPLSITTGVLSLLGVCWTVGTGLKTLYDDIGSVGVTVAGIASDVDALTRVLTTMRATFDNVSRPTTGHVGTHWDNIDCSLKDGKKALEGLRDVVQEAIRDTSVLSGTRKHMRLKSAELKIGLFREQIRSFRETLQLSMQALILWNQTSLQDANDRIIPSLDGMQHEICQLGLRLNEHIILLQTKPIDAGLEDEISRPTEIRAITNMRNCMHSAATVVSSATTILGGELDDETASFCGSDWGDIFPSQTSEPTIAWLSSSALTSERPNSEFALQRAETLDSEPDLDLDLALGLYKKAQAKFQSDDYEGAEPLLRNCLSRLPFTSDQGQKRPQNPDVLSAGEVLGLLCKTCVGRGKWGEAASAMEDKMALEPHRPDGIDEAALEDLSTLVMILYSKQDYVKGFIYDRKLLRGYRKLGAGYEEGVERSLTQLVEICKASGNANEEDAYSIMLEAIREKKAAMAADAPIPEEICNNDGPVAVPRESSDLAELPTETETLTPSPGGSLATWMPASYWFPGLTETVTTEGSIENQVQPALTNHAPGIAPHSSQDITLPQANPIALASHPLALVTTPQSEPSAEDLLLQSGYFRDGMPRNSKSLIRRQLVMVGDPECGKSLMIHQHVHGFQHDTV</sequence>
<name>A0A9P9II89_9HYPO</name>
<dbReference type="OrthoDB" id="195446at2759"/>
<dbReference type="EMBL" id="JAGMUV010000023">
    <property type="protein sequence ID" value="KAH7123048.1"/>
    <property type="molecule type" value="Genomic_DNA"/>
</dbReference>
<evidence type="ECO:0008006" key="3">
    <source>
        <dbReference type="Google" id="ProtNLM"/>
    </source>
</evidence>
<proteinExistence type="predicted"/>
<reference evidence="1" key="1">
    <citation type="journal article" date="2021" name="Nat. Commun.">
        <title>Genetic determinants of endophytism in the Arabidopsis root mycobiome.</title>
        <authorList>
            <person name="Mesny F."/>
            <person name="Miyauchi S."/>
            <person name="Thiergart T."/>
            <person name="Pickel B."/>
            <person name="Atanasova L."/>
            <person name="Karlsson M."/>
            <person name="Huettel B."/>
            <person name="Barry K.W."/>
            <person name="Haridas S."/>
            <person name="Chen C."/>
            <person name="Bauer D."/>
            <person name="Andreopoulos W."/>
            <person name="Pangilinan J."/>
            <person name="LaButti K."/>
            <person name="Riley R."/>
            <person name="Lipzen A."/>
            <person name="Clum A."/>
            <person name="Drula E."/>
            <person name="Henrissat B."/>
            <person name="Kohler A."/>
            <person name="Grigoriev I.V."/>
            <person name="Martin F.M."/>
            <person name="Hacquard S."/>
        </authorList>
    </citation>
    <scope>NUCLEOTIDE SEQUENCE</scope>
    <source>
        <strain evidence="1">MPI-CAGE-AT-0147</strain>
    </source>
</reference>
<dbReference type="Proteomes" id="UP000738349">
    <property type="component" value="Unassembled WGS sequence"/>
</dbReference>
<organism evidence="1 2">
    <name type="scientific">Dactylonectria macrodidyma</name>
    <dbReference type="NCBI Taxonomy" id="307937"/>
    <lineage>
        <taxon>Eukaryota</taxon>
        <taxon>Fungi</taxon>
        <taxon>Dikarya</taxon>
        <taxon>Ascomycota</taxon>
        <taxon>Pezizomycotina</taxon>
        <taxon>Sordariomycetes</taxon>
        <taxon>Hypocreomycetidae</taxon>
        <taxon>Hypocreales</taxon>
        <taxon>Nectriaceae</taxon>
        <taxon>Dactylonectria</taxon>
    </lineage>
</organism>